<dbReference type="InterPro" id="IPR017930">
    <property type="entry name" value="Myb_dom"/>
</dbReference>
<dbReference type="InterPro" id="IPR001005">
    <property type="entry name" value="SANT/Myb"/>
</dbReference>
<evidence type="ECO:0000256" key="7">
    <source>
        <dbReference type="ARBA" id="ARBA00022990"/>
    </source>
</evidence>
<comment type="caution">
    <text evidence="20">The sequence shown here is derived from an EMBL/GenBank/DDBJ whole genome shotgun (WGS) entry which is preliminary data.</text>
</comment>
<gene>
    <name evidence="20" type="ORF">DNTS_018890</name>
</gene>
<dbReference type="Pfam" id="PF00569">
    <property type="entry name" value="ZZ"/>
    <property type="match status" value="1"/>
</dbReference>
<dbReference type="Pfam" id="PF00249">
    <property type="entry name" value="Myb_DNA-binding"/>
    <property type="match status" value="1"/>
</dbReference>
<evidence type="ECO:0000256" key="10">
    <source>
        <dbReference type="ARBA" id="ARBA00023163"/>
    </source>
</evidence>
<feature type="region of interest" description="Disordered" evidence="16">
    <location>
        <begin position="192"/>
        <end position="230"/>
    </location>
</feature>
<evidence type="ECO:0000256" key="8">
    <source>
        <dbReference type="ARBA" id="ARBA00023015"/>
    </source>
</evidence>
<keyword evidence="4 15" id="KW-0863">Zinc-finger</keyword>
<dbReference type="Proteomes" id="UP000316079">
    <property type="component" value="Unassembled WGS sequence"/>
</dbReference>
<keyword evidence="10" id="KW-0804">Transcription</keyword>
<dbReference type="GO" id="GO:0003677">
    <property type="term" value="F:DNA binding"/>
    <property type="evidence" value="ECO:0007669"/>
    <property type="project" value="UniProtKB-KW"/>
</dbReference>
<evidence type="ECO:0000259" key="17">
    <source>
        <dbReference type="PROSITE" id="PS50090"/>
    </source>
</evidence>
<dbReference type="PROSITE" id="PS50090">
    <property type="entry name" value="MYB_LIKE"/>
    <property type="match status" value="1"/>
</dbReference>
<evidence type="ECO:0000256" key="5">
    <source>
        <dbReference type="ARBA" id="ARBA00022833"/>
    </source>
</evidence>
<evidence type="ECO:0000259" key="19">
    <source>
        <dbReference type="PROSITE" id="PS51294"/>
    </source>
</evidence>
<dbReference type="InterPro" id="IPR037830">
    <property type="entry name" value="ZZZ3"/>
</dbReference>
<keyword evidence="9" id="KW-0238">DNA-binding</keyword>
<dbReference type="Gene3D" id="1.10.10.60">
    <property type="entry name" value="Homeodomain-like"/>
    <property type="match status" value="1"/>
</dbReference>
<evidence type="ECO:0000256" key="9">
    <source>
        <dbReference type="ARBA" id="ARBA00023125"/>
    </source>
</evidence>
<dbReference type="InterPro" id="IPR009057">
    <property type="entry name" value="Homeodomain-like_sf"/>
</dbReference>
<dbReference type="SUPFAM" id="SSF46689">
    <property type="entry name" value="Homeodomain-like"/>
    <property type="match status" value="1"/>
</dbReference>
<accession>A0A553PJ42</accession>
<keyword evidence="3" id="KW-0479">Metal-binding</keyword>
<dbReference type="InterPro" id="IPR043145">
    <property type="entry name" value="Znf_ZZ_sf"/>
</dbReference>
<evidence type="ECO:0000256" key="6">
    <source>
        <dbReference type="ARBA" id="ARBA00022843"/>
    </source>
</evidence>
<keyword evidence="5" id="KW-0862">Zinc</keyword>
<dbReference type="PANTHER" id="PTHR22705">
    <property type="entry name" value="ZINC FINGER, ZZ DOMAIN CONTAINING 3"/>
    <property type="match status" value="1"/>
</dbReference>
<protein>
    <recommendedName>
        <fullName evidence="14">ZZ-type zinc finger-containing protein 3</fullName>
    </recommendedName>
</protein>
<evidence type="ECO:0000256" key="2">
    <source>
        <dbReference type="ARBA" id="ARBA00022553"/>
    </source>
</evidence>
<evidence type="ECO:0000259" key="18">
    <source>
        <dbReference type="PROSITE" id="PS50135"/>
    </source>
</evidence>
<feature type="compositionally biased region" description="Low complexity" evidence="16">
    <location>
        <begin position="208"/>
        <end position="220"/>
    </location>
</feature>
<evidence type="ECO:0000256" key="15">
    <source>
        <dbReference type="PROSITE-ProRule" id="PRU00228"/>
    </source>
</evidence>
<dbReference type="GO" id="GO:0051726">
    <property type="term" value="P:regulation of cell cycle"/>
    <property type="evidence" value="ECO:0007669"/>
    <property type="project" value="UniProtKB-ARBA"/>
</dbReference>
<keyword evidence="2" id="KW-0597">Phosphoprotein</keyword>
<keyword evidence="11" id="KW-0539">Nucleus</keyword>
<evidence type="ECO:0000313" key="20">
    <source>
        <dbReference type="EMBL" id="TRY77694.1"/>
    </source>
</evidence>
<dbReference type="EMBL" id="SRMA01026676">
    <property type="protein sequence ID" value="TRY77694.1"/>
    <property type="molecule type" value="Genomic_DNA"/>
</dbReference>
<dbReference type="CDD" id="cd00167">
    <property type="entry name" value="SANT"/>
    <property type="match status" value="1"/>
</dbReference>
<feature type="domain" description="HTH myb-type" evidence="19">
    <location>
        <begin position="251"/>
        <end position="303"/>
    </location>
</feature>
<dbReference type="GO" id="GO:0140672">
    <property type="term" value="C:ATAC complex"/>
    <property type="evidence" value="ECO:0007669"/>
    <property type="project" value="UniProtKB-ARBA"/>
</dbReference>
<dbReference type="STRING" id="623744.A0A553PJ42"/>
<keyword evidence="7" id="KW-0007">Acetylation</keyword>
<evidence type="ECO:0000256" key="12">
    <source>
        <dbReference type="ARBA" id="ARBA00053098"/>
    </source>
</evidence>
<dbReference type="FunFam" id="1.10.10.60:FF:000128">
    <property type="entry name" value="Putative ZZ-type zinc finger-containing protein 3"/>
    <property type="match status" value="1"/>
</dbReference>
<dbReference type="AlphaFoldDB" id="A0A553PJ42"/>
<dbReference type="Gene3D" id="3.30.60.90">
    <property type="match status" value="1"/>
</dbReference>
<dbReference type="OrthoDB" id="20473at2759"/>
<evidence type="ECO:0000256" key="4">
    <source>
        <dbReference type="ARBA" id="ARBA00022771"/>
    </source>
</evidence>
<evidence type="ECO:0000256" key="11">
    <source>
        <dbReference type="ARBA" id="ARBA00023242"/>
    </source>
</evidence>
<name>A0A553PJ42_9TELE</name>
<sequence>MWFEFVWNWSLAPSSRLKLDKNMAIPAHSVENQQQLLGSRGQRWCPLLIDRLSWIELIQHVPISQCEELRAITEPTSAFPPATAFSSFSCLLLSYQRLLQTISVLEAQRTQAIQDLETLARQQKEALVDPVSFVEQLQKQVDLGLPRPQRVVQLPDVSWDQYTSGSSYFERELGDKKRKTRHLQLIFDKVGIPAPPKSPVDSKKEGESSSIFSSSLPSSDGPEHSMSSSRAQMIRGRLCNQNKPETFNQLWTVDEQKKLEQLLLKFPPEEIESKRWQKIADELGNRTAKQVASRVQKYFIKLTKAGIPVPGRTPNICMYSKKASSKRQHHLNRHLYRPSTFLTSYEPPVFMDDEDERSHFFSSLQENSADESDEDGVPVELRHLPEYRELLELKRLKKQKLHQLQAESALTQHLGYKAPEPCPGGIFTVTGDRCVSLGCDICSMEPIQGVRWHCQDCPPDSAVDFCSSCSD</sequence>
<evidence type="ECO:0000256" key="14">
    <source>
        <dbReference type="ARBA" id="ARBA00068620"/>
    </source>
</evidence>
<evidence type="ECO:0000256" key="3">
    <source>
        <dbReference type="ARBA" id="ARBA00022723"/>
    </source>
</evidence>
<proteinExistence type="predicted"/>
<dbReference type="SMART" id="SM00717">
    <property type="entry name" value="SANT"/>
    <property type="match status" value="1"/>
</dbReference>
<comment type="subunit">
    <text evidence="13">Component of the ADA2A-containing complex (ATAC), composed of KAT14, KAT2A, TADA2L, TADA3L, ZZ3, MBIP, WDR5, YEATS2, CCDC101 and DR1. Interacts via (ZZ-type zinc finger) with histone H3 in a methylation-independent manner and acetylation on 'Lys-4' (H3K4ac) moderately enhances the interaction.</text>
</comment>
<dbReference type="PANTHER" id="PTHR22705:SF0">
    <property type="entry name" value="ZZ-TYPE ZINC FINGER-CONTAINING PROTEIN 3"/>
    <property type="match status" value="1"/>
</dbReference>
<reference evidence="20 21" key="1">
    <citation type="journal article" date="2019" name="Sci. Data">
        <title>Hybrid genome assembly and annotation of Danionella translucida.</title>
        <authorList>
            <person name="Kadobianskyi M."/>
            <person name="Schulze L."/>
            <person name="Schuelke M."/>
            <person name="Judkewitz B."/>
        </authorList>
    </citation>
    <scope>NUCLEOTIDE SEQUENCE [LARGE SCALE GENOMIC DNA]</scope>
    <source>
        <strain evidence="20 21">Bolton</strain>
    </source>
</reference>
<dbReference type="PROSITE" id="PS50135">
    <property type="entry name" value="ZF_ZZ_2"/>
    <property type="match status" value="1"/>
</dbReference>
<feature type="domain" description="Myb-like" evidence="17">
    <location>
        <begin position="243"/>
        <end position="299"/>
    </location>
</feature>
<keyword evidence="6" id="KW-0832">Ubl conjugation</keyword>
<dbReference type="InterPro" id="IPR000433">
    <property type="entry name" value="Znf_ZZ"/>
</dbReference>
<keyword evidence="1" id="KW-1017">Isopeptide bond</keyword>
<dbReference type="PROSITE" id="PS51294">
    <property type="entry name" value="HTH_MYB"/>
    <property type="match status" value="1"/>
</dbReference>
<dbReference type="GO" id="GO:0008270">
    <property type="term" value="F:zinc ion binding"/>
    <property type="evidence" value="ECO:0007669"/>
    <property type="project" value="UniProtKB-KW"/>
</dbReference>
<organism evidence="20 21">
    <name type="scientific">Danionella cerebrum</name>
    <dbReference type="NCBI Taxonomy" id="2873325"/>
    <lineage>
        <taxon>Eukaryota</taxon>
        <taxon>Metazoa</taxon>
        <taxon>Chordata</taxon>
        <taxon>Craniata</taxon>
        <taxon>Vertebrata</taxon>
        <taxon>Euteleostomi</taxon>
        <taxon>Actinopterygii</taxon>
        <taxon>Neopterygii</taxon>
        <taxon>Teleostei</taxon>
        <taxon>Ostariophysi</taxon>
        <taxon>Cypriniformes</taxon>
        <taxon>Danionidae</taxon>
        <taxon>Danioninae</taxon>
        <taxon>Danionella</taxon>
    </lineage>
</organism>
<dbReference type="GO" id="GO:0051302">
    <property type="term" value="P:regulation of cell division"/>
    <property type="evidence" value="ECO:0007669"/>
    <property type="project" value="UniProtKB-ARBA"/>
</dbReference>
<evidence type="ECO:0000256" key="16">
    <source>
        <dbReference type="SAM" id="MobiDB-lite"/>
    </source>
</evidence>
<evidence type="ECO:0000256" key="1">
    <source>
        <dbReference type="ARBA" id="ARBA00022499"/>
    </source>
</evidence>
<dbReference type="SUPFAM" id="SSF57850">
    <property type="entry name" value="RING/U-box"/>
    <property type="match status" value="1"/>
</dbReference>
<keyword evidence="8" id="KW-0805">Transcription regulation</keyword>
<evidence type="ECO:0000313" key="21">
    <source>
        <dbReference type="Proteomes" id="UP000316079"/>
    </source>
</evidence>
<keyword evidence="21" id="KW-1185">Reference proteome</keyword>
<comment type="function">
    <text evidence="12">Histone H3 reader that is required for the ATAC complex-mediated maintenance of histone acetylation and gene activation. Component of the ATAC complex, a complex with histone acetyltransferase activity on histones H3 and H4.</text>
</comment>
<evidence type="ECO:0000256" key="13">
    <source>
        <dbReference type="ARBA" id="ARBA00062553"/>
    </source>
</evidence>
<feature type="domain" description="ZZ-type" evidence="18">
    <location>
        <begin position="434"/>
        <end position="471"/>
    </location>
</feature>